<accession>A0ABZ3FDJ9</accession>
<dbReference type="EMBL" id="CP154622">
    <property type="protein sequence ID" value="XAM41840.1"/>
    <property type="molecule type" value="Genomic_DNA"/>
</dbReference>
<dbReference type="Pfam" id="PF03816">
    <property type="entry name" value="LytR_cpsA_psr"/>
    <property type="match status" value="1"/>
</dbReference>
<keyword evidence="2" id="KW-0472">Membrane</keyword>
<dbReference type="InterPro" id="IPR050922">
    <property type="entry name" value="LytR/CpsA/Psr_CW_biosynth"/>
</dbReference>
<protein>
    <submittedName>
        <fullName evidence="4">Polyisoprenyl-teichoic acid--peptidoglycan teichoic acid transferase TagU</fullName>
        <ecNumber evidence="4">2.7.8.-</ecNumber>
    </submittedName>
</protein>
<evidence type="ECO:0000256" key="1">
    <source>
        <dbReference type="ARBA" id="ARBA00006068"/>
    </source>
</evidence>
<gene>
    <name evidence="4" type="primary">tagU_2</name>
    <name evidence="4" type="ORF">TPELB_21530</name>
</gene>
<evidence type="ECO:0000259" key="3">
    <source>
        <dbReference type="Pfam" id="PF03816"/>
    </source>
</evidence>
<dbReference type="InterPro" id="IPR004474">
    <property type="entry name" value="LytR_CpsA_psr"/>
</dbReference>
<name>A0ABZ3FDJ9_9FIRM</name>
<comment type="similarity">
    <text evidence="1">Belongs to the LytR/CpsA/Psr (LCP) family.</text>
</comment>
<dbReference type="NCBIfam" id="TIGR00350">
    <property type="entry name" value="lytR_cpsA_psr"/>
    <property type="match status" value="1"/>
</dbReference>
<dbReference type="PANTHER" id="PTHR33392:SF6">
    <property type="entry name" value="POLYISOPRENYL-TEICHOIC ACID--PEPTIDOGLYCAN TEICHOIC ACID TRANSFERASE TAGU"/>
    <property type="match status" value="1"/>
</dbReference>
<sequence>MEMSKCKKKMPGYKKIIICIISLIVIIPVSVYGYLQYKLKDVTVSSTYKSKIKEVDGITNILLLGTDGRKDETAFRTDSMIILTLDNNNKNIKLTSLARDTYVNIPGRDKGKLNTAYFWGKESLLFETIENEFGIGLDKYVIVDFTSLMDIIYALDGVELDVKESEIKEINKFIPECYKFCKNPNKGEMKLIESSGKQTLNGYQALSYSRIRKADSAILRDGRQRKVINAVMKKYQDVSFTKYPQLIDALTPYIKTNLTSNEIASLALTGHNILAGKSLKETLREGEFPITDEIHSKGGIYGHSGWVWVYDTNSTCVLRDFIYKNIDMKDNEYLLNNDNISLNY</sequence>
<feature type="domain" description="Cell envelope-related transcriptional attenuator" evidence="3">
    <location>
        <begin position="76"/>
        <end position="236"/>
    </location>
</feature>
<keyword evidence="4" id="KW-0808">Transferase</keyword>
<reference evidence="4 5" key="1">
    <citation type="submission" date="2024-04" db="EMBL/GenBank/DDBJ databases">
        <title>Isolation and characterization of novel acetogenic strains of the genera Terrisporobacter and Acetoanaerobium.</title>
        <authorList>
            <person name="Boeer T."/>
            <person name="Schueler M.A."/>
            <person name="Lueschen A."/>
            <person name="Eysell L."/>
            <person name="Droege J."/>
            <person name="Heinemann M."/>
            <person name="Engelhardt L."/>
            <person name="Basen M."/>
            <person name="Daniel R."/>
        </authorList>
    </citation>
    <scope>NUCLEOTIDE SEQUENCE [LARGE SCALE GENOMIC DNA]</scope>
    <source>
        <strain evidence="4 5">ELB</strain>
    </source>
</reference>
<dbReference type="EC" id="2.7.8.-" evidence="4"/>
<dbReference type="GO" id="GO:0016740">
    <property type="term" value="F:transferase activity"/>
    <property type="evidence" value="ECO:0007669"/>
    <property type="project" value="UniProtKB-KW"/>
</dbReference>
<feature type="transmembrane region" description="Helical" evidence="2">
    <location>
        <begin position="12"/>
        <end position="35"/>
    </location>
</feature>
<evidence type="ECO:0000256" key="2">
    <source>
        <dbReference type="SAM" id="Phobius"/>
    </source>
</evidence>
<proteinExistence type="inferred from homology"/>
<keyword evidence="2" id="KW-1133">Transmembrane helix</keyword>
<evidence type="ECO:0000313" key="5">
    <source>
        <dbReference type="Proteomes" id="UP001477947"/>
    </source>
</evidence>
<keyword evidence="2" id="KW-0812">Transmembrane</keyword>
<dbReference type="Proteomes" id="UP001477947">
    <property type="component" value="Chromosome"/>
</dbReference>
<dbReference type="Gene3D" id="3.40.630.190">
    <property type="entry name" value="LCP protein"/>
    <property type="match status" value="1"/>
</dbReference>
<keyword evidence="5" id="KW-1185">Reference proteome</keyword>
<dbReference type="PANTHER" id="PTHR33392">
    <property type="entry name" value="POLYISOPRENYL-TEICHOIC ACID--PEPTIDOGLYCAN TEICHOIC ACID TRANSFERASE TAGU"/>
    <property type="match status" value="1"/>
</dbReference>
<evidence type="ECO:0000313" key="4">
    <source>
        <dbReference type="EMBL" id="XAM41840.1"/>
    </source>
</evidence>
<organism evidence="4 5">
    <name type="scientific">Terrisporobacter petrolearius</name>
    <dbReference type="NCBI Taxonomy" id="1460447"/>
    <lineage>
        <taxon>Bacteria</taxon>
        <taxon>Bacillati</taxon>
        <taxon>Bacillota</taxon>
        <taxon>Clostridia</taxon>
        <taxon>Peptostreptococcales</taxon>
        <taxon>Peptostreptococcaceae</taxon>
        <taxon>Terrisporobacter</taxon>
    </lineage>
</organism>